<protein>
    <submittedName>
        <fullName evidence="3">DUF6799 domain-containing protein</fullName>
    </submittedName>
</protein>
<evidence type="ECO:0000313" key="3">
    <source>
        <dbReference type="EMBL" id="MFD2541602.1"/>
    </source>
</evidence>
<reference evidence="4" key="1">
    <citation type="journal article" date="2019" name="Int. J. Syst. Evol. Microbiol.">
        <title>The Global Catalogue of Microorganisms (GCM) 10K type strain sequencing project: providing services to taxonomists for standard genome sequencing and annotation.</title>
        <authorList>
            <consortium name="The Broad Institute Genomics Platform"/>
            <consortium name="The Broad Institute Genome Sequencing Center for Infectious Disease"/>
            <person name="Wu L."/>
            <person name="Ma J."/>
        </authorList>
    </citation>
    <scope>NUCLEOTIDE SEQUENCE [LARGE SCALE GENOMIC DNA]</scope>
    <source>
        <strain evidence="4">KCTC 42808</strain>
    </source>
</reference>
<dbReference type="Proteomes" id="UP001597467">
    <property type="component" value="Unassembled WGS sequence"/>
</dbReference>
<evidence type="ECO:0000259" key="2">
    <source>
        <dbReference type="Pfam" id="PF20606"/>
    </source>
</evidence>
<feature type="signal peptide" evidence="1">
    <location>
        <begin position="1"/>
        <end position="20"/>
    </location>
</feature>
<evidence type="ECO:0000256" key="1">
    <source>
        <dbReference type="SAM" id="SignalP"/>
    </source>
</evidence>
<dbReference type="EMBL" id="JBHULM010000007">
    <property type="protein sequence ID" value="MFD2541602.1"/>
    <property type="molecule type" value="Genomic_DNA"/>
</dbReference>
<comment type="caution">
    <text evidence="3">The sequence shown here is derived from an EMBL/GenBank/DDBJ whole genome shotgun (WGS) entry which is preliminary data.</text>
</comment>
<evidence type="ECO:0000313" key="4">
    <source>
        <dbReference type="Proteomes" id="UP001597467"/>
    </source>
</evidence>
<dbReference type="Pfam" id="PF20606">
    <property type="entry name" value="DUF6799"/>
    <property type="match status" value="1"/>
</dbReference>
<gene>
    <name evidence="3" type="ORF">ACFSSB_04660</name>
</gene>
<dbReference type="InterPro" id="IPR046478">
    <property type="entry name" value="DUF6799"/>
</dbReference>
<dbReference type="RefSeq" id="WP_379901482.1">
    <property type="nucleotide sequence ID" value="NZ_JBHULM010000007.1"/>
</dbReference>
<accession>A0ABW5K1S8</accession>
<keyword evidence="4" id="KW-1185">Reference proteome</keyword>
<organism evidence="3 4">
    <name type="scientific">Lacinutrix gracilariae</name>
    <dbReference type="NCBI Taxonomy" id="1747198"/>
    <lineage>
        <taxon>Bacteria</taxon>
        <taxon>Pseudomonadati</taxon>
        <taxon>Bacteroidota</taxon>
        <taxon>Flavobacteriia</taxon>
        <taxon>Flavobacteriales</taxon>
        <taxon>Flavobacteriaceae</taxon>
        <taxon>Lacinutrix</taxon>
    </lineage>
</organism>
<feature type="chain" id="PRO_5046519535" evidence="1">
    <location>
        <begin position="21"/>
        <end position="110"/>
    </location>
</feature>
<keyword evidence="1" id="KW-0732">Signal</keyword>
<name>A0ABW5K1S8_9FLAO</name>
<feature type="domain" description="DUF6799" evidence="2">
    <location>
        <begin position="30"/>
        <end position="90"/>
    </location>
</feature>
<sequence length="110" mass="12675">MKSLCFLLIFAFLSSGTLLAQEKQKIEDANYCIFVDGKVFKQHNGEIAQLQAYLKLNNGTIVYPNGSYRLKNEDKFFLKEGECIGFSGKVYKSQEALNKTLYKKYKRLKN</sequence>
<proteinExistence type="predicted"/>